<evidence type="ECO:0000256" key="1">
    <source>
        <dbReference type="SAM" id="MobiDB-lite"/>
    </source>
</evidence>
<gene>
    <name evidence="2" type="ORF">Aph01nite_05910</name>
</gene>
<evidence type="ECO:0000313" key="2">
    <source>
        <dbReference type="EMBL" id="GIH22281.1"/>
    </source>
</evidence>
<feature type="region of interest" description="Disordered" evidence="1">
    <location>
        <begin position="55"/>
        <end position="90"/>
    </location>
</feature>
<sequence length="90" mass="9652">MVDGDGPGMGGEEPVDGGAAGRGVESGDQDDRGGHGYLPSEMKTVVIIMTHLPHEEALGRGDDPESAESQVLAKKHPYRPARHIRSHERR</sequence>
<dbReference type="Proteomes" id="UP000640052">
    <property type="component" value="Unassembled WGS sequence"/>
</dbReference>
<comment type="caution">
    <text evidence="2">The sequence shown here is derived from an EMBL/GenBank/DDBJ whole genome shotgun (WGS) entry which is preliminary data.</text>
</comment>
<protein>
    <submittedName>
        <fullName evidence="2">Uncharacterized protein</fullName>
    </submittedName>
</protein>
<keyword evidence="3" id="KW-1185">Reference proteome</keyword>
<reference evidence="2" key="1">
    <citation type="submission" date="2021-01" db="EMBL/GenBank/DDBJ databases">
        <title>Whole genome shotgun sequence of Acrocarpospora phusangensis NBRC 108782.</title>
        <authorList>
            <person name="Komaki H."/>
            <person name="Tamura T."/>
        </authorList>
    </citation>
    <scope>NUCLEOTIDE SEQUENCE</scope>
    <source>
        <strain evidence="2">NBRC 108782</strain>
    </source>
</reference>
<organism evidence="2 3">
    <name type="scientific">Acrocarpospora phusangensis</name>
    <dbReference type="NCBI Taxonomy" id="1070424"/>
    <lineage>
        <taxon>Bacteria</taxon>
        <taxon>Bacillati</taxon>
        <taxon>Actinomycetota</taxon>
        <taxon>Actinomycetes</taxon>
        <taxon>Streptosporangiales</taxon>
        <taxon>Streptosporangiaceae</taxon>
        <taxon>Acrocarpospora</taxon>
    </lineage>
</organism>
<accession>A0A919Q635</accession>
<feature type="compositionally biased region" description="Basic residues" evidence="1">
    <location>
        <begin position="73"/>
        <end position="90"/>
    </location>
</feature>
<name>A0A919Q635_9ACTN</name>
<dbReference type="AlphaFoldDB" id="A0A919Q635"/>
<evidence type="ECO:0000313" key="3">
    <source>
        <dbReference type="Proteomes" id="UP000640052"/>
    </source>
</evidence>
<proteinExistence type="predicted"/>
<feature type="region of interest" description="Disordered" evidence="1">
    <location>
        <begin position="1"/>
        <end position="39"/>
    </location>
</feature>
<dbReference type="EMBL" id="BOOA01000003">
    <property type="protein sequence ID" value="GIH22281.1"/>
    <property type="molecule type" value="Genomic_DNA"/>
</dbReference>
<feature type="compositionally biased region" description="Gly residues" evidence="1">
    <location>
        <begin position="1"/>
        <end position="11"/>
    </location>
</feature>